<keyword evidence="1" id="KW-0732">Signal</keyword>
<proteinExistence type="predicted"/>
<comment type="caution">
    <text evidence="2">The sequence shown here is derived from an EMBL/GenBank/DDBJ whole genome shotgun (WGS) entry which is preliminary data.</text>
</comment>
<keyword evidence="3" id="KW-1185">Reference proteome</keyword>
<gene>
    <name evidence="2" type="ORF">L596_005069</name>
</gene>
<dbReference type="EMBL" id="AZBU02000001">
    <property type="protein sequence ID" value="TMS38314.1"/>
    <property type="molecule type" value="Genomic_DNA"/>
</dbReference>
<evidence type="ECO:0000313" key="3">
    <source>
        <dbReference type="Proteomes" id="UP000298663"/>
    </source>
</evidence>
<dbReference type="AlphaFoldDB" id="A0A4U8UYV6"/>
<organism evidence="2 3">
    <name type="scientific">Steinernema carpocapsae</name>
    <name type="common">Entomopathogenic nematode</name>
    <dbReference type="NCBI Taxonomy" id="34508"/>
    <lineage>
        <taxon>Eukaryota</taxon>
        <taxon>Metazoa</taxon>
        <taxon>Ecdysozoa</taxon>
        <taxon>Nematoda</taxon>
        <taxon>Chromadorea</taxon>
        <taxon>Rhabditida</taxon>
        <taxon>Tylenchina</taxon>
        <taxon>Panagrolaimomorpha</taxon>
        <taxon>Strongyloidoidea</taxon>
        <taxon>Steinernematidae</taxon>
        <taxon>Steinernema</taxon>
    </lineage>
</organism>
<evidence type="ECO:0000313" key="2">
    <source>
        <dbReference type="EMBL" id="TMS38314.1"/>
    </source>
</evidence>
<dbReference type="OrthoDB" id="5837659at2759"/>
<reference evidence="2 3" key="2">
    <citation type="journal article" date="2019" name="G3 (Bethesda)">
        <title>Hybrid Assembly of the Genome of the Entomopathogenic Nematode Steinernema carpocapsae Identifies the X-Chromosome.</title>
        <authorList>
            <person name="Serra L."/>
            <person name="Macchietto M."/>
            <person name="Macias-Munoz A."/>
            <person name="McGill C.J."/>
            <person name="Rodriguez I.M."/>
            <person name="Rodriguez B."/>
            <person name="Murad R."/>
            <person name="Mortazavi A."/>
        </authorList>
    </citation>
    <scope>NUCLEOTIDE SEQUENCE [LARGE SCALE GENOMIC DNA]</scope>
    <source>
        <strain evidence="2 3">ALL</strain>
    </source>
</reference>
<feature type="chain" id="PRO_5020186806" evidence="1">
    <location>
        <begin position="24"/>
        <end position="116"/>
    </location>
</feature>
<protein>
    <submittedName>
        <fullName evidence="2">Uncharacterized protein</fullName>
    </submittedName>
</protein>
<name>A0A4U8UYV6_STECR</name>
<reference evidence="2 3" key="1">
    <citation type="journal article" date="2015" name="Genome Biol.">
        <title>Comparative genomics of Steinernema reveals deeply conserved gene regulatory networks.</title>
        <authorList>
            <person name="Dillman A.R."/>
            <person name="Macchietto M."/>
            <person name="Porter C.F."/>
            <person name="Rogers A."/>
            <person name="Williams B."/>
            <person name="Antoshechkin I."/>
            <person name="Lee M.M."/>
            <person name="Goodwin Z."/>
            <person name="Lu X."/>
            <person name="Lewis E.E."/>
            <person name="Goodrich-Blair H."/>
            <person name="Stock S.P."/>
            <person name="Adams B.J."/>
            <person name="Sternberg P.W."/>
            <person name="Mortazavi A."/>
        </authorList>
    </citation>
    <scope>NUCLEOTIDE SEQUENCE [LARGE SCALE GENOMIC DNA]</scope>
    <source>
        <strain evidence="2 3">ALL</strain>
    </source>
</reference>
<feature type="signal peptide" evidence="1">
    <location>
        <begin position="1"/>
        <end position="23"/>
    </location>
</feature>
<evidence type="ECO:0000256" key="1">
    <source>
        <dbReference type="SAM" id="SignalP"/>
    </source>
</evidence>
<accession>A0A4U8UYV6</accession>
<dbReference type="Proteomes" id="UP000298663">
    <property type="component" value="Unassembled WGS sequence"/>
</dbReference>
<sequence>MSLFVRVICNALVCITCYGDSCAESKKWVKENCLPNVNTCYTLRNEHNKVYKRGCATERCDKMKRLCSECDSDSCNGQKEHPLGAYHGGGGLWDNAAQQAAGPVFGLLGFTAYALL</sequence>